<proteinExistence type="inferred from homology"/>
<dbReference type="PANTHER" id="PTHR44196">
    <property type="entry name" value="DEHYDROGENASE/REDUCTASE SDR FAMILY MEMBER 7B"/>
    <property type="match status" value="1"/>
</dbReference>
<organism evidence="4 5">
    <name type="scientific">Sediminicurvatus halobius</name>
    <dbReference type="NCBI Taxonomy" id="2182432"/>
    <lineage>
        <taxon>Bacteria</taxon>
        <taxon>Pseudomonadati</taxon>
        <taxon>Pseudomonadota</taxon>
        <taxon>Gammaproteobacteria</taxon>
        <taxon>Chromatiales</taxon>
        <taxon>Ectothiorhodospiraceae</taxon>
        <taxon>Sediminicurvatus</taxon>
    </lineage>
</organism>
<reference evidence="4 5" key="1">
    <citation type="submission" date="2018-05" db="EMBL/GenBank/DDBJ databases">
        <title>Spiribacter halobius sp. nov., a moderately halophilic bacterium isolated from marine solar saltern.</title>
        <authorList>
            <person name="Zheng W.-S."/>
            <person name="Lu D.-C."/>
            <person name="Du Z.-J."/>
        </authorList>
    </citation>
    <scope>NUCLEOTIDE SEQUENCE [LARGE SCALE GENOMIC DNA]</scope>
    <source>
        <strain evidence="4 5">E85</strain>
    </source>
</reference>
<dbReference type="GO" id="GO:0016491">
    <property type="term" value="F:oxidoreductase activity"/>
    <property type="evidence" value="ECO:0007669"/>
    <property type="project" value="UniProtKB-KW"/>
</dbReference>
<evidence type="ECO:0000313" key="5">
    <source>
        <dbReference type="Proteomes" id="UP000245474"/>
    </source>
</evidence>
<dbReference type="GO" id="GO:0016020">
    <property type="term" value="C:membrane"/>
    <property type="evidence" value="ECO:0007669"/>
    <property type="project" value="TreeGrafter"/>
</dbReference>
<dbReference type="InterPro" id="IPR020904">
    <property type="entry name" value="Sc_DH/Rdtase_CS"/>
</dbReference>
<dbReference type="Pfam" id="PF00106">
    <property type="entry name" value="adh_short"/>
    <property type="match status" value="1"/>
</dbReference>
<dbReference type="SUPFAM" id="SSF51735">
    <property type="entry name" value="NAD(P)-binding Rossmann-fold domains"/>
    <property type="match status" value="1"/>
</dbReference>
<dbReference type="PRINTS" id="PR00080">
    <property type="entry name" value="SDRFAMILY"/>
</dbReference>
<dbReference type="EMBL" id="QFFI01000041">
    <property type="protein sequence ID" value="PWG61276.1"/>
    <property type="molecule type" value="Genomic_DNA"/>
</dbReference>
<accession>A0A2U2MWU6</accession>
<dbReference type="Gene3D" id="3.40.50.720">
    <property type="entry name" value="NAD(P)-binding Rossmann-like Domain"/>
    <property type="match status" value="1"/>
</dbReference>
<dbReference type="Proteomes" id="UP000245474">
    <property type="component" value="Unassembled WGS sequence"/>
</dbReference>
<dbReference type="InterPro" id="IPR036291">
    <property type="entry name" value="NAD(P)-bd_dom_sf"/>
</dbReference>
<dbReference type="RefSeq" id="WP_109680078.1">
    <property type="nucleotide sequence ID" value="NZ_CP086615.1"/>
</dbReference>
<dbReference type="OrthoDB" id="335726at2"/>
<dbReference type="InterPro" id="IPR002347">
    <property type="entry name" value="SDR_fam"/>
</dbReference>
<comment type="caution">
    <text evidence="4">The sequence shown here is derived from an EMBL/GenBank/DDBJ whole genome shotgun (WGS) entry which is preliminary data.</text>
</comment>
<keyword evidence="2" id="KW-0560">Oxidoreductase</keyword>
<gene>
    <name evidence="4" type="ORF">DEM34_17285</name>
</gene>
<evidence type="ECO:0000256" key="2">
    <source>
        <dbReference type="ARBA" id="ARBA00023002"/>
    </source>
</evidence>
<name>A0A2U2MWU6_9GAMM</name>
<protein>
    <submittedName>
        <fullName evidence="4">Oxidoreductase</fullName>
    </submittedName>
</protein>
<dbReference type="AlphaFoldDB" id="A0A2U2MWU6"/>
<keyword evidence="5" id="KW-1185">Reference proteome</keyword>
<evidence type="ECO:0000313" key="4">
    <source>
        <dbReference type="EMBL" id="PWG61276.1"/>
    </source>
</evidence>
<dbReference type="PANTHER" id="PTHR44196:SF1">
    <property type="entry name" value="DEHYDROGENASE_REDUCTASE SDR FAMILY MEMBER 7B"/>
    <property type="match status" value="1"/>
</dbReference>
<dbReference type="PROSITE" id="PS00061">
    <property type="entry name" value="ADH_SHORT"/>
    <property type="match status" value="1"/>
</dbReference>
<sequence length="258" mass="28353">MHDSARTDGRIAFISGASAGIGRALAERLARDGWQVVISSRRAEALEAIREANPQLAPRLHPRVMDVTDAAACAAVFAEVESSLGEVDTLILNAGDYDPMRLDDFDPALFRRLAEVNYLGAVNGVAAALGPMRRRGRGQILVTASLSAYRGLPRAAPYGASKAAVLNMAEALRPELEGTGVALRVINPGFVRTRLTDKNDFRMPQLITPEQAADYIARELDGRGFEIMFPKRFGWTLKLLRLLPYRLYFALTRRMVGR</sequence>
<evidence type="ECO:0000256" key="1">
    <source>
        <dbReference type="ARBA" id="ARBA00006484"/>
    </source>
</evidence>
<comment type="similarity">
    <text evidence="1 3">Belongs to the short-chain dehydrogenases/reductases (SDR) family.</text>
</comment>
<evidence type="ECO:0000256" key="3">
    <source>
        <dbReference type="RuleBase" id="RU000363"/>
    </source>
</evidence>
<dbReference type="PRINTS" id="PR00081">
    <property type="entry name" value="GDHRDH"/>
</dbReference>